<feature type="compositionally biased region" description="Basic and acidic residues" evidence="1">
    <location>
        <begin position="46"/>
        <end position="55"/>
    </location>
</feature>
<evidence type="ECO:0000313" key="2">
    <source>
        <dbReference type="EMBL" id="QHT13239.1"/>
    </source>
</evidence>
<sequence length="424" mass="46916">MSNSSSTHNIPQVGASSQPIEPKSWVKMATKPKSKDQKVSSIITEQKPKADEQKSEAVVQPSKTETSTNQHAVAKKSVTIAEPQPVDQNISDLFRNARSTAREEAKAEYDRQIKNGSHDEIAKVASDKTEEIVFLRIFTEWQRSNQKDNHLSTDDVPTCALFGGIGVLKNGTESLNESFGGFPSMPGLFSKSTLSPPPGLTDNTFESVVSRPAKKAAAKATRMVSGFTTPPRPDASAETPYAPTKKVYKELTRAEQETKNGEIKTNVDKLVADIVTKMDPVKMKTDLQEHGVSFKSEMVIDFTGNANKLGITTFGTPIYASKVVDPTKDKTTGSINERFRIFKATFENELNKDLDPTGIKFRLTVERVDPPENFTEKFPQFFKFTLTGRQYQARPTFRINTLADYKRSPIESMDTIDPIPAAAP</sequence>
<evidence type="ECO:0000256" key="1">
    <source>
        <dbReference type="SAM" id="MobiDB-lite"/>
    </source>
</evidence>
<feature type="compositionally biased region" description="Polar residues" evidence="1">
    <location>
        <begin position="1"/>
        <end position="19"/>
    </location>
</feature>
<proteinExistence type="predicted"/>
<feature type="region of interest" description="Disordered" evidence="1">
    <location>
        <begin position="220"/>
        <end position="240"/>
    </location>
</feature>
<accession>A0A6C0DBC2</accession>
<feature type="compositionally biased region" description="Polar residues" evidence="1">
    <location>
        <begin position="61"/>
        <end position="71"/>
    </location>
</feature>
<organism evidence="2">
    <name type="scientific">viral metagenome</name>
    <dbReference type="NCBI Taxonomy" id="1070528"/>
    <lineage>
        <taxon>unclassified sequences</taxon>
        <taxon>metagenomes</taxon>
        <taxon>organismal metagenomes</taxon>
    </lineage>
</organism>
<feature type="region of interest" description="Disordered" evidence="1">
    <location>
        <begin position="1"/>
        <end position="74"/>
    </location>
</feature>
<dbReference type="EMBL" id="MN739564">
    <property type="protein sequence ID" value="QHT13239.1"/>
    <property type="molecule type" value="Genomic_DNA"/>
</dbReference>
<name>A0A6C0DBC2_9ZZZZ</name>
<protein>
    <submittedName>
        <fullName evidence="2">Uncharacterized protein</fullName>
    </submittedName>
</protein>
<dbReference type="AlphaFoldDB" id="A0A6C0DBC2"/>
<reference evidence="2" key="1">
    <citation type="journal article" date="2020" name="Nature">
        <title>Giant virus diversity and host interactions through global metagenomics.</title>
        <authorList>
            <person name="Schulz F."/>
            <person name="Roux S."/>
            <person name="Paez-Espino D."/>
            <person name="Jungbluth S."/>
            <person name="Walsh D.A."/>
            <person name="Denef V.J."/>
            <person name="McMahon K.D."/>
            <person name="Konstantinidis K.T."/>
            <person name="Eloe-Fadrosh E.A."/>
            <person name="Kyrpides N.C."/>
            <person name="Woyke T."/>
        </authorList>
    </citation>
    <scope>NUCLEOTIDE SEQUENCE</scope>
    <source>
        <strain evidence="2">GVMAG-M-3300023174-131</strain>
    </source>
</reference>